<dbReference type="GO" id="GO:0005829">
    <property type="term" value="C:cytosol"/>
    <property type="evidence" value="ECO:0007669"/>
    <property type="project" value="TreeGrafter"/>
</dbReference>
<accession>A0A7V5H1Y1</accession>
<dbReference type="Gene3D" id="3.40.50.300">
    <property type="entry name" value="P-loop containing nucleotide triphosphate hydrolases"/>
    <property type="match status" value="1"/>
</dbReference>
<dbReference type="GO" id="GO:0005524">
    <property type="term" value="F:ATP binding"/>
    <property type="evidence" value="ECO:0007669"/>
    <property type="project" value="UniProtKB-KW"/>
</dbReference>
<evidence type="ECO:0000256" key="2">
    <source>
        <dbReference type="ARBA" id="ARBA00022801"/>
    </source>
</evidence>
<dbReference type="PANTHER" id="PTHR11070:SF2">
    <property type="entry name" value="ATP-DEPENDENT DNA HELICASE SRS2"/>
    <property type="match status" value="1"/>
</dbReference>
<keyword evidence="4" id="KW-0067">ATP-binding</keyword>
<dbReference type="GO" id="GO:0000725">
    <property type="term" value="P:recombinational repair"/>
    <property type="evidence" value="ECO:0007669"/>
    <property type="project" value="TreeGrafter"/>
</dbReference>
<evidence type="ECO:0000313" key="8">
    <source>
        <dbReference type="EMBL" id="HHE54255.1"/>
    </source>
</evidence>
<feature type="region of interest" description="Disordered" evidence="6">
    <location>
        <begin position="97"/>
        <end position="117"/>
    </location>
</feature>
<evidence type="ECO:0000256" key="3">
    <source>
        <dbReference type="ARBA" id="ARBA00022806"/>
    </source>
</evidence>
<dbReference type="GO" id="GO:0043138">
    <property type="term" value="F:3'-5' DNA helicase activity"/>
    <property type="evidence" value="ECO:0007669"/>
    <property type="project" value="TreeGrafter"/>
</dbReference>
<dbReference type="GO" id="GO:0016787">
    <property type="term" value="F:hydrolase activity"/>
    <property type="evidence" value="ECO:0007669"/>
    <property type="project" value="UniProtKB-KW"/>
</dbReference>
<proteinExistence type="predicted"/>
<keyword evidence="1" id="KW-0547">Nucleotide-binding</keyword>
<dbReference type="AlphaFoldDB" id="A0A7V5H1Y1"/>
<dbReference type="InterPro" id="IPR014017">
    <property type="entry name" value="DNA_helicase_UvrD-like_C"/>
</dbReference>
<evidence type="ECO:0000256" key="5">
    <source>
        <dbReference type="ARBA" id="ARBA00034923"/>
    </source>
</evidence>
<gene>
    <name evidence="8" type="ORF">ENL21_00610</name>
</gene>
<dbReference type="SUPFAM" id="SSF52540">
    <property type="entry name" value="P-loop containing nucleoside triphosphate hydrolases"/>
    <property type="match status" value="1"/>
</dbReference>
<name>A0A7V5H1Y1_CALAY</name>
<sequence>PNTERVTVMTLHAAKGLEFNAVFIVGCEQGLLPYKLFPEKKADFLEERRLLYVGMTRAKHYLFLTHAQKRFLFGKTYQLARSPFIDAIEQELIEAKRPQHTKKRKKDDGQLSLFEDF</sequence>
<dbReference type="PANTHER" id="PTHR11070">
    <property type="entry name" value="UVRD / RECB / PCRA DNA HELICASE FAMILY MEMBER"/>
    <property type="match status" value="1"/>
</dbReference>
<keyword evidence="2" id="KW-0378">Hydrolase</keyword>
<evidence type="ECO:0000256" key="6">
    <source>
        <dbReference type="SAM" id="MobiDB-lite"/>
    </source>
</evidence>
<evidence type="ECO:0000256" key="1">
    <source>
        <dbReference type="ARBA" id="ARBA00022741"/>
    </source>
</evidence>
<dbReference type="Proteomes" id="UP000886111">
    <property type="component" value="Unassembled WGS sequence"/>
</dbReference>
<feature type="domain" description="UvrD-like helicase C-terminal" evidence="7">
    <location>
        <begin position="4"/>
        <end position="68"/>
    </location>
</feature>
<protein>
    <recommendedName>
        <fullName evidence="5">DNA 3'-5' helicase II</fullName>
    </recommendedName>
</protein>
<keyword evidence="3 8" id="KW-0347">Helicase</keyword>
<reference evidence="8" key="1">
    <citation type="journal article" date="2020" name="mSystems">
        <title>Genome- and Community-Level Interaction Insights into Carbon Utilization and Element Cycling Functions of Hydrothermarchaeota in Hydrothermal Sediment.</title>
        <authorList>
            <person name="Zhou Z."/>
            <person name="Liu Y."/>
            <person name="Xu W."/>
            <person name="Pan J."/>
            <person name="Luo Z.H."/>
            <person name="Li M."/>
        </authorList>
    </citation>
    <scope>NUCLEOTIDE SEQUENCE [LARGE SCALE GENOMIC DNA]</scope>
    <source>
        <strain evidence="8">HyVt-76</strain>
    </source>
</reference>
<dbReference type="Pfam" id="PF13361">
    <property type="entry name" value="UvrD_C"/>
    <property type="match status" value="1"/>
</dbReference>
<evidence type="ECO:0000259" key="7">
    <source>
        <dbReference type="Pfam" id="PF13361"/>
    </source>
</evidence>
<dbReference type="GO" id="GO:0033202">
    <property type="term" value="C:DNA helicase complex"/>
    <property type="evidence" value="ECO:0007669"/>
    <property type="project" value="TreeGrafter"/>
</dbReference>
<dbReference type="InterPro" id="IPR027417">
    <property type="entry name" value="P-loop_NTPase"/>
</dbReference>
<dbReference type="GO" id="GO:0003677">
    <property type="term" value="F:DNA binding"/>
    <property type="evidence" value="ECO:0007669"/>
    <property type="project" value="InterPro"/>
</dbReference>
<organism evidence="8">
    <name type="scientific">Caldithrix abyssi</name>
    <dbReference type="NCBI Taxonomy" id="187145"/>
    <lineage>
        <taxon>Bacteria</taxon>
        <taxon>Pseudomonadati</taxon>
        <taxon>Calditrichota</taxon>
        <taxon>Calditrichia</taxon>
        <taxon>Calditrichales</taxon>
        <taxon>Calditrichaceae</taxon>
        <taxon>Caldithrix</taxon>
    </lineage>
</organism>
<dbReference type="InterPro" id="IPR000212">
    <property type="entry name" value="DNA_helicase_UvrD/REP"/>
</dbReference>
<dbReference type="CDD" id="cd18807">
    <property type="entry name" value="SF1_C_UvrD"/>
    <property type="match status" value="1"/>
</dbReference>
<evidence type="ECO:0000256" key="4">
    <source>
        <dbReference type="ARBA" id="ARBA00022840"/>
    </source>
</evidence>
<comment type="caution">
    <text evidence="8">The sequence shown here is derived from an EMBL/GenBank/DDBJ whole genome shotgun (WGS) entry which is preliminary data.</text>
</comment>
<dbReference type="EMBL" id="DRTD01000041">
    <property type="protein sequence ID" value="HHE54255.1"/>
    <property type="molecule type" value="Genomic_DNA"/>
</dbReference>
<feature type="non-terminal residue" evidence="8">
    <location>
        <position position="1"/>
    </location>
</feature>